<gene>
    <name evidence="2" type="ORF">HF327_019840</name>
</gene>
<reference evidence="2" key="1">
    <citation type="submission" date="2020-12" db="EMBL/GenBank/DDBJ databases">
        <title>Comamonas sp. nov., isolated from stream water.</title>
        <authorList>
            <person name="Park K.-H."/>
        </authorList>
    </citation>
    <scope>NUCLEOTIDE SEQUENCE</scope>
    <source>
        <strain evidence="2">EJ-4</strain>
    </source>
</reference>
<accession>A0A843B7F2</accession>
<keyword evidence="1" id="KW-0175">Coiled coil</keyword>
<proteinExistence type="predicted"/>
<evidence type="ECO:0000313" key="2">
    <source>
        <dbReference type="EMBL" id="MBI1626733.1"/>
    </source>
</evidence>
<evidence type="ECO:0000256" key="1">
    <source>
        <dbReference type="SAM" id="Coils"/>
    </source>
</evidence>
<dbReference type="Pfam" id="PF11902">
    <property type="entry name" value="DUF3422"/>
    <property type="match status" value="1"/>
</dbReference>
<evidence type="ECO:0000313" key="3">
    <source>
        <dbReference type="Proteomes" id="UP000530032"/>
    </source>
</evidence>
<organism evidence="2 3">
    <name type="scientific">Comamonas suwonensis</name>
    <dbReference type="NCBI Taxonomy" id="2606214"/>
    <lineage>
        <taxon>Bacteria</taxon>
        <taxon>Pseudomonadati</taxon>
        <taxon>Pseudomonadota</taxon>
        <taxon>Betaproteobacteria</taxon>
        <taxon>Burkholderiales</taxon>
        <taxon>Comamonadaceae</taxon>
        <taxon>Comamonas</taxon>
    </lineage>
</organism>
<comment type="caution">
    <text evidence="2">The sequence shown here is derived from an EMBL/GenBank/DDBJ whole genome shotgun (WGS) entry which is preliminary data.</text>
</comment>
<dbReference type="AlphaFoldDB" id="A0A843B7F2"/>
<name>A0A843B7F2_9BURK</name>
<dbReference type="RefSeq" id="WP_198462101.1">
    <property type="nucleotide sequence ID" value="NZ_JABBCQ020000023.1"/>
</dbReference>
<protein>
    <submittedName>
        <fullName evidence="2">DUF3422 domain-containing protein</fullName>
    </submittedName>
</protein>
<dbReference type="InterPro" id="IPR021830">
    <property type="entry name" value="DUF3422"/>
</dbReference>
<sequence length="435" mass="48470">MALSLLPAQHPQRVLLHNEIHARPAEIMQAPLAITHIVMLTDAAQREASREHVAALLRNHHRPLPDAATTHVLIDLGAFHLRWEQHTEFVAWTFTTPMAQAAVADVREPETAIDAVPQDWVASLPGHCLSSLHLWALNEQDVDAPHLIRHMLHADTLVGSRVSGDAGSIYTDFAIHPDGFSRMLLLAGASLTPRRLGRLVQRVLEIETYRMAALLGLPAARKAAAVLATAERELAELAHAIRAADRDAEPALLDRLTRLAGQVESEYAATHSRFSASSAYFELVDRRIQEIQETRLSGIQTIREFMDRRLTPARATCEWATRRQNALSERVSRVSSLLRTRVEIEQQQSSQELLGTMNDRQGTQLKLQSTVEGLSVAAITYYITGLISYLAKGAQKLGWPWSPESTAAVAIPVVAFCVWWSLRRLHHKLFHGRQS</sequence>
<dbReference type="Proteomes" id="UP000530032">
    <property type="component" value="Unassembled WGS sequence"/>
</dbReference>
<feature type="coiled-coil region" evidence="1">
    <location>
        <begin position="220"/>
        <end position="247"/>
    </location>
</feature>
<keyword evidence="3" id="KW-1185">Reference proteome</keyword>
<dbReference type="EMBL" id="JABBCQ020000023">
    <property type="protein sequence ID" value="MBI1626733.1"/>
    <property type="molecule type" value="Genomic_DNA"/>
</dbReference>